<dbReference type="InterPro" id="IPR007391">
    <property type="entry name" value="Vancomycin_resist_VanW"/>
</dbReference>
<evidence type="ECO:0000313" key="1">
    <source>
        <dbReference type="EMBL" id="MDR6238517.1"/>
    </source>
</evidence>
<organism evidence="1 2">
    <name type="scientific">Aureibacter tunicatorum</name>
    <dbReference type="NCBI Taxonomy" id="866807"/>
    <lineage>
        <taxon>Bacteria</taxon>
        <taxon>Pseudomonadati</taxon>
        <taxon>Bacteroidota</taxon>
        <taxon>Cytophagia</taxon>
        <taxon>Cytophagales</taxon>
        <taxon>Persicobacteraceae</taxon>
        <taxon>Aureibacter</taxon>
    </lineage>
</organism>
<dbReference type="EMBL" id="JAVDQD010000002">
    <property type="protein sequence ID" value="MDR6238517.1"/>
    <property type="molecule type" value="Genomic_DNA"/>
</dbReference>
<dbReference type="PANTHER" id="PTHR35788:SF1">
    <property type="entry name" value="EXPORTED PROTEIN"/>
    <property type="match status" value="1"/>
</dbReference>
<comment type="caution">
    <text evidence="1">The sequence shown here is derived from an EMBL/GenBank/DDBJ whole genome shotgun (WGS) entry which is preliminary data.</text>
</comment>
<accession>A0AAE3XKE9</accession>
<proteinExistence type="predicted"/>
<dbReference type="Pfam" id="PF04294">
    <property type="entry name" value="VanW"/>
    <property type="match status" value="1"/>
</dbReference>
<dbReference type="AlphaFoldDB" id="A0AAE3XKE9"/>
<name>A0AAE3XKE9_9BACT</name>
<sequence>MIRELVPTNLKVAVHVLKNTVLDLLNGYAFSFAKRRHEDTPRINVFSITQDLKSNEFKKRNIIIARSFIEQITIFPNEIFSFWRVVGKPTTAKGFVKSRSLINGKTIESTGGGLCQLSGLIYLASIHCGFEILERHNHSVDIYDEKTRYMPLGGDATVAFGYKDLKIRNNLRKPICFQINVEDDSVTVNVKYPEAININQVEFIIANQNDSIKVVDTMINNKKALTSVYQNHKIELNAS</sequence>
<dbReference type="InterPro" id="IPR052913">
    <property type="entry name" value="Glycopeptide_resist_protein"/>
</dbReference>
<dbReference type="PANTHER" id="PTHR35788">
    <property type="entry name" value="EXPORTED PROTEIN-RELATED"/>
    <property type="match status" value="1"/>
</dbReference>
<protein>
    <submittedName>
        <fullName evidence="1">Vancomycin resistance protein VanW</fullName>
    </submittedName>
</protein>
<reference evidence="1" key="1">
    <citation type="submission" date="2023-07" db="EMBL/GenBank/DDBJ databases">
        <title>Genomic Encyclopedia of Type Strains, Phase IV (KMG-IV): sequencing the most valuable type-strain genomes for metagenomic binning, comparative biology and taxonomic classification.</title>
        <authorList>
            <person name="Goeker M."/>
        </authorList>
    </citation>
    <scope>NUCLEOTIDE SEQUENCE</scope>
    <source>
        <strain evidence="1">DSM 26174</strain>
    </source>
</reference>
<evidence type="ECO:0000313" key="2">
    <source>
        <dbReference type="Proteomes" id="UP001185092"/>
    </source>
</evidence>
<gene>
    <name evidence="1" type="ORF">HNQ88_001554</name>
</gene>
<dbReference type="RefSeq" id="WP_309938028.1">
    <property type="nucleotide sequence ID" value="NZ_AP025305.1"/>
</dbReference>
<keyword evidence="2" id="KW-1185">Reference proteome</keyword>
<dbReference type="Proteomes" id="UP001185092">
    <property type="component" value="Unassembled WGS sequence"/>
</dbReference>